<reference evidence="2" key="1">
    <citation type="submission" date="2016-11" db="UniProtKB">
        <authorList>
            <consortium name="WormBaseParasite"/>
        </authorList>
    </citation>
    <scope>IDENTIFICATION</scope>
    <source>
        <strain evidence="2">KR3021</strain>
    </source>
</reference>
<organism evidence="1 2">
    <name type="scientific">Rhabditophanes sp. KR3021</name>
    <dbReference type="NCBI Taxonomy" id="114890"/>
    <lineage>
        <taxon>Eukaryota</taxon>
        <taxon>Metazoa</taxon>
        <taxon>Ecdysozoa</taxon>
        <taxon>Nematoda</taxon>
        <taxon>Chromadorea</taxon>
        <taxon>Rhabditida</taxon>
        <taxon>Tylenchina</taxon>
        <taxon>Panagrolaimomorpha</taxon>
        <taxon>Strongyloidoidea</taxon>
        <taxon>Alloionematidae</taxon>
        <taxon>Rhabditophanes</taxon>
    </lineage>
</organism>
<dbReference type="WBParaSite" id="RSKR_0000263275.1">
    <property type="protein sequence ID" value="RSKR_0000263275.1"/>
    <property type="gene ID" value="RSKR_0000263275"/>
</dbReference>
<protein>
    <submittedName>
        <fullName evidence="2">G_PROTEIN_RECEP_F1_2 domain-containing protein</fullName>
    </submittedName>
</protein>
<evidence type="ECO:0000313" key="1">
    <source>
        <dbReference type="Proteomes" id="UP000095286"/>
    </source>
</evidence>
<evidence type="ECO:0000313" key="2">
    <source>
        <dbReference type="WBParaSite" id="RSKR_0000263275.1"/>
    </source>
</evidence>
<sequence>MTMAVYAFTSSFGRIYSNELDDDPMYAEHLCQFDPNNTIIFLTEKSSSNPCLTILMIQLSIKILFICYAVPGYYIPLEVALYKSIKEAKFQTSQIIKKNLVYLRTCVFLPIITAIIPLLVPFLFSSFPNVISLSVFIYSRDFSMLCPLFYFTVSPLIQLVFVFKKEINKLRKFKKVYKKKIAVTKFIN</sequence>
<name>A0AC35TP06_9BILA</name>
<dbReference type="Proteomes" id="UP000095286">
    <property type="component" value="Unplaced"/>
</dbReference>
<proteinExistence type="predicted"/>
<accession>A0AC35TP06</accession>